<accession>A0A2U3AM15</accession>
<dbReference type="GO" id="GO:0006508">
    <property type="term" value="P:proteolysis"/>
    <property type="evidence" value="ECO:0007669"/>
    <property type="project" value="UniProtKB-KW"/>
</dbReference>
<dbReference type="InterPro" id="IPR038765">
    <property type="entry name" value="Papain-like_cys_pep_sf"/>
</dbReference>
<keyword evidence="2" id="KW-0645">Protease</keyword>
<evidence type="ECO:0000313" key="2">
    <source>
        <dbReference type="EMBL" id="PWI25561.1"/>
    </source>
</evidence>
<dbReference type="SMART" id="SM00460">
    <property type="entry name" value="TGc"/>
    <property type="match status" value="1"/>
</dbReference>
<dbReference type="AlphaFoldDB" id="A0A2U3AM15"/>
<comment type="caution">
    <text evidence="2">The sequence shown here is derived from an EMBL/GenBank/DDBJ whole genome shotgun (WGS) entry which is preliminary data.</text>
</comment>
<keyword evidence="3" id="KW-1185">Reference proteome</keyword>
<sequence>MRYRKNKEMNSMRYKKILYVVFFTIAFLLIGNASASAASKTVTSISQLKNEVYSNVKGYSNSFEVIYTGDMSQFNKEVKTILPKIMDMDDMVAGTLKSYQYRVENSEATESKISYKVDYFTSKTKDASADAKITKEVSKIKKSAKSDYDKVKEVNDFIVRNTRYGGNSMERYTAYGLMNNKYAVCQGYALVAYKMLEKLGLPVRYVVGTSMNQDHAWNKVKVDGKWYNLDTTWNDPTPNSDTEVSYNYFLISDNKLSKDHDWVRSNYPASTATTYDFYVNTGSVVQVASKVFYSNKKDNDLLYVYDLKTKKNKKLSHTRVQYLTYANKKLYFSNYSNSAYLSSMSTAGKSLKVLVKKQVSNLEVKGKYLYFKVGKKAYKMKY</sequence>
<dbReference type="InterPro" id="IPR052557">
    <property type="entry name" value="CAP/Cytokinesis_protein"/>
</dbReference>
<evidence type="ECO:0000259" key="1">
    <source>
        <dbReference type="SMART" id="SM00460"/>
    </source>
</evidence>
<dbReference type="Pfam" id="PF16472">
    <property type="entry name" value="DUF5050"/>
    <property type="match status" value="1"/>
</dbReference>
<dbReference type="EMBL" id="QFVR01000008">
    <property type="protein sequence ID" value="PWI25561.1"/>
    <property type="molecule type" value="Genomic_DNA"/>
</dbReference>
<proteinExistence type="predicted"/>
<keyword evidence="2" id="KW-0378">Hydrolase</keyword>
<dbReference type="InterPro" id="IPR002931">
    <property type="entry name" value="Transglutaminase-like"/>
</dbReference>
<dbReference type="GO" id="GO:0008233">
    <property type="term" value="F:peptidase activity"/>
    <property type="evidence" value="ECO:0007669"/>
    <property type="project" value="UniProtKB-KW"/>
</dbReference>
<dbReference type="SUPFAM" id="SSF54001">
    <property type="entry name" value="Cysteine proteinases"/>
    <property type="match status" value="1"/>
</dbReference>
<feature type="domain" description="Transglutaminase-like" evidence="1">
    <location>
        <begin position="177"/>
        <end position="233"/>
    </location>
</feature>
<name>A0A2U3AM15_9BACL</name>
<dbReference type="OrthoDB" id="9788327at2"/>
<dbReference type="PANTHER" id="PTHR46333">
    <property type="entry name" value="CYTOKINESIS PROTEIN 3"/>
    <property type="match status" value="1"/>
</dbReference>
<evidence type="ECO:0000313" key="3">
    <source>
        <dbReference type="Proteomes" id="UP000245938"/>
    </source>
</evidence>
<reference evidence="2 3" key="1">
    <citation type="submission" date="2018-05" db="EMBL/GenBank/DDBJ databases">
        <title>Kurthia sibirica genome sequence.</title>
        <authorList>
            <person name="Maclea K.S."/>
            <person name="Goen A.E."/>
        </authorList>
    </citation>
    <scope>NUCLEOTIDE SEQUENCE [LARGE SCALE GENOMIC DNA]</scope>
    <source>
        <strain evidence="2 3">ATCC 49154</strain>
    </source>
</reference>
<dbReference type="Proteomes" id="UP000245938">
    <property type="component" value="Unassembled WGS sequence"/>
</dbReference>
<dbReference type="GO" id="GO:0005737">
    <property type="term" value="C:cytoplasm"/>
    <property type="evidence" value="ECO:0007669"/>
    <property type="project" value="TreeGrafter"/>
</dbReference>
<dbReference type="PANTHER" id="PTHR46333:SF2">
    <property type="entry name" value="CYTOKINESIS PROTEIN 3"/>
    <property type="match status" value="1"/>
</dbReference>
<dbReference type="Gene3D" id="3.10.620.30">
    <property type="match status" value="1"/>
</dbReference>
<organism evidence="2 3">
    <name type="scientific">Kurthia sibirica</name>
    <dbReference type="NCBI Taxonomy" id="202750"/>
    <lineage>
        <taxon>Bacteria</taxon>
        <taxon>Bacillati</taxon>
        <taxon>Bacillota</taxon>
        <taxon>Bacilli</taxon>
        <taxon>Bacillales</taxon>
        <taxon>Caryophanaceae</taxon>
        <taxon>Kurthia</taxon>
    </lineage>
</organism>
<dbReference type="InterPro" id="IPR032485">
    <property type="entry name" value="LRP1-like_beta_prop"/>
</dbReference>
<gene>
    <name evidence="2" type="ORF">DEX24_08115</name>
</gene>
<dbReference type="Pfam" id="PF01841">
    <property type="entry name" value="Transglut_core"/>
    <property type="match status" value="1"/>
</dbReference>
<protein>
    <submittedName>
        <fullName evidence="2">Protease</fullName>
    </submittedName>
</protein>